<dbReference type="Gene3D" id="2.120.10.30">
    <property type="entry name" value="TolB, C-terminal domain"/>
    <property type="match status" value="2"/>
</dbReference>
<dbReference type="InterPro" id="IPR011042">
    <property type="entry name" value="6-blade_b-propeller_TolB-like"/>
</dbReference>
<evidence type="ECO:0000256" key="1">
    <source>
        <dbReference type="ARBA" id="ARBA00008853"/>
    </source>
</evidence>
<name>A0ABQ9EPJ8_TEGGR</name>
<organism evidence="3 4">
    <name type="scientific">Tegillarca granosa</name>
    <name type="common">Malaysian cockle</name>
    <name type="synonym">Anadara granosa</name>
    <dbReference type="NCBI Taxonomy" id="220873"/>
    <lineage>
        <taxon>Eukaryota</taxon>
        <taxon>Metazoa</taxon>
        <taxon>Spiralia</taxon>
        <taxon>Lophotrochozoa</taxon>
        <taxon>Mollusca</taxon>
        <taxon>Bivalvia</taxon>
        <taxon>Autobranchia</taxon>
        <taxon>Pteriomorphia</taxon>
        <taxon>Arcoida</taxon>
        <taxon>Arcoidea</taxon>
        <taxon>Arcidae</taxon>
        <taxon>Tegillarca</taxon>
    </lineage>
</organism>
<feature type="domain" description="SMP-30/Gluconolactonase/LRE-like region" evidence="2">
    <location>
        <begin position="14"/>
        <end position="147"/>
    </location>
</feature>
<dbReference type="InterPro" id="IPR013658">
    <property type="entry name" value="SGL"/>
</dbReference>
<dbReference type="InterPro" id="IPR005511">
    <property type="entry name" value="SMP-30"/>
</dbReference>
<evidence type="ECO:0000259" key="2">
    <source>
        <dbReference type="Pfam" id="PF08450"/>
    </source>
</evidence>
<evidence type="ECO:0000313" key="4">
    <source>
        <dbReference type="Proteomes" id="UP001217089"/>
    </source>
</evidence>
<dbReference type="SUPFAM" id="SSF63829">
    <property type="entry name" value="Calcium-dependent phosphotriesterase"/>
    <property type="match status" value="1"/>
</dbReference>
<proteinExistence type="inferred from homology"/>
<gene>
    <name evidence="3" type="ORF">KUTeg_016077</name>
</gene>
<comment type="caution">
    <text evidence="3">The sequence shown here is derived from an EMBL/GenBank/DDBJ whole genome shotgun (WGS) entry which is preliminary data.</text>
</comment>
<dbReference type="PRINTS" id="PR01790">
    <property type="entry name" value="SMP30FAMILY"/>
</dbReference>
<dbReference type="Pfam" id="PF08450">
    <property type="entry name" value="SGL"/>
    <property type="match status" value="1"/>
</dbReference>
<keyword evidence="4" id="KW-1185">Reference proteome</keyword>
<evidence type="ECO:0000313" key="3">
    <source>
        <dbReference type="EMBL" id="KAJ8305532.1"/>
    </source>
</evidence>
<dbReference type="PANTHER" id="PTHR10907:SF47">
    <property type="entry name" value="REGUCALCIN"/>
    <property type="match status" value="1"/>
</dbReference>
<dbReference type="Proteomes" id="UP001217089">
    <property type="component" value="Unassembled WGS sequence"/>
</dbReference>
<protein>
    <recommendedName>
        <fullName evidence="2">SMP-30/Gluconolactonase/LRE-like region domain-containing protein</fullName>
    </recommendedName>
</protein>
<dbReference type="EMBL" id="JARBDR010000813">
    <property type="protein sequence ID" value="KAJ8305532.1"/>
    <property type="molecule type" value="Genomic_DNA"/>
</dbReference>
<sequence length="243" mass="26782">MSVECVVKHATETIGEGPHWDDATQTLLYVDINSGDVHRYDPATNKDEKLHFDNTVSLVVPCRKGGYIISIGRTLARLDWDTKKVTMLVEVDQGTNNRFNDGKCDPKGRLWAGTMGHETAPAQPELHKGHLFSLDLDGKLKTHLDKINGMAIDTEGMIWVACFGAGKVVRFNPNTGEELRTINIPGMRTTSCCFGGKNLDELYVTCAKYHASEEELSKYPLSGSLFKVTGLGVKGFPAFVYEG</sequence>
<comment type="similarity">
    <text evidence="1">Belongs to the SMP-30/CGR1 family.</text>
</comment>
<accession>A0ABQ9EPJ8</accession>
<reference evidence="3 4" key="1">
    <citation type="submission" date="2022-12" db="EMBL/GenBank/DDBJ databases">
        <title>Chromosome-level genome of Tegillarca granosa.</title>
        <authorList>
            <person name="Kim J."/>
        </authorList>
    </citation>
    <scope>NUCLEOTIDE SEQUENCE [LARGE SCALE GENOMIC DNA]</scope>
    <source>
        <strain evidence="3">Teg-2019</strain>
        <tissue evidence="3">Adductor muscle</tissue>
    </source>
</reference>
<dbReference type="PANTHER" id="PTHR10907">
    <property type="entry name" value="REGUCALCIN"/>
    <property type="match status" value="1"/>
</dbReference>